<protein>
    <submittedName>
        <fullName evidence="1">Uncharacterized protein</fullName>
    </submittedName>
</protein>
<gene>
    <name evidence="1" type="ORF">L2E82_13731</name>
</gene>
<proteinExistence type="predicted"/>
<sequence>MHSSTTPPPQYATGVPAQHITGTGQWSSGLCDCSSDCSNCFLTCFCPCISFVQIAEIVDKGNTCKNLCFEFSDH</sequence>
<evidence type="ECO:0000313" key="2">
    <source>
        <dbReference type="Proteomes" id="UP001055811"/>
    </source>
</evidence>
<reference evidence="2" key="1">
    <citation type="journal article" date="2022" name="Mol. Ecol. Resour.">
        <title>The genomes of chicory, endive, great burdock and yacon provide insights into Asteraceae palaeo-polyploidization history and plant inulin production.</title>
        <authorList>
            <person name="Fan W."/>
            <person name="Wang S."/>
            <person name="Wang H."/>
            <person name="Wang A."/>
            <person name="Jiang F."/>
            <person name="Liu H."/>
            <person name="Zhao H."/>
            <person name="Xu D."/>
            <person name="Zhang Y."/>
        </authorList>
    </citation>
    <scope>NUCLEOTIDE SEQUENCE [LARGE SCALE GENOMIC DNA]</scope>
    <source>
        <strain evidence="2">cv. Punajuju</strain>
    </source>
</reference>
<comment type="caution">
    <text evidence="1">The sequence shown here is derived from an EMBL/GenBank/DDBJ whole genome shotgun (WGS) entry which is preliminary data.</text>
</comment>
<keyword evidence="2" id="KW-1185">Reference proteome</keyword>
<dbReference type="Proteomes" id="UP001055811">
    <property type="component" value="Linkage Group LG03"/>
</dbReference>
<name>A0ACB9EZ81_CICIN</name>
<dbReference type="EMBL" id="CM042011">
    <property type="protein sequence ID" value="KAI3763736.1"/>
    <property type="molecule type" value="Genomic_DNA"/>
</dbReference>
<accession>A0ACB9EZ81</accession>
<organism evidence="1 2">
    <name type="scientific">Cichorium intybus</name>
    <name type="common">Chicory</name>
    <dbReference type="NCBI Taxonomy" id="13427"/>
    <lineage>
        <taxon>Eukaryota</taxon>
        <taxon>Viridiplantae</taxon>
        <taxon>Streptophyta</taxon>
        <taxon>Embryophyta</taxon>
        <taxon>Tracheophyta</taxon>
        <taxon>Spermatophyta</taxon>
        <taxon>Magnoliopsida</taxon>
        <taxon>eudicotyledons</taxon>
        <taxon>Gunneridae</taxon>
        <taxon>Pentapetalae</taxon>
        <taxon>asterids</taxon>
        <taxon>campanulids</taxon>
        <taxon>Asterales</taxon>
        <taxon>Asteraceae</taxon>
        <taxon>Cichorioideae</taxon>
        <taxon>Cichorieae</taxon>
        <taxon>Cichoriinae</taxon>
        <taxon>Cichorium</taxon>
    </lineage>
</organism>
<reference evidence="1 2" key="2">
    <citation type="journal article" date="2022" name="Mol. Ecol. Resour.">
        <title>The genomes of chicory, endive, great burdock and yacon provide insights into Asteraceae paleo-polyploidization history and plant inulin production.</title>
        <authorList>
            <person name="Fan W."/>
            <person name="Wang S."/>
            <person name="Wang H."/>
            <person name="Wang A."/>
            <person name="Jiang F."/>
            <person name="Liu H."/>
            <person name="Zhao H."/>
            <person name="Xu D."/>
            <person name="Zhang Y."/>
        </authorList>
    </citation>
    <scope>NUCLEOTIDE SEQUENCE [LARGE SCALE GENOMIC DNA]</scope>
    <source>
        <strain evidence="2">cv. Punajuju</strain>
        <tissue evidence="1">Leaves</tissue>
    </source>
</reference>
<evidence type="ECO:0000313" key="1">
    <source>
        <dbReference type="EMBL" id="KAI3763736.1"/>
    </source>
</evidence>